<dbReference type="InterPro" id="IPR029055">
    <property type="entry name" value="Ntn_hydrolases_N"/>
</dbReference>
<organism evidence="4 5">
    <name type="scientific">Morus notabilis</name>
    <dbReference type="NCBI Taxonomy" id="981085"/>
    <lineage>
        <taxon>Eukaryota</taxon>
        <taxon>Viridiplantae</taxon>
        <taxon>Streptophyta</taxon>
        <taxon>Embryophyta</taxon>
        <taxon>Tracheophyta</taxon>
        <taxon>Spermatophyta</taxon>
        <taxon>Magnoliopsida</taxon>
        <taxon>eudicotyledons</taxon>
        <taxon>Gunneridae</taxon>
        <taxon>Pentapetalae</taxon>
        <taxon>rosids</taxon>
        <taxon>fabids</taxon>
        <taxon>Rosales</taxon>
        <taxon>Moraceae</taxon>
        <taxon>Moreae</taxon>
        <taxon>Morus</taxon>
    </lineage>
</organism>
<dbReference type="eggNOG" id="KOG0572">
    <property type="taxonomic scope" value="Eukaryota"/>
</dbReference>
<dbReference type="PANTHER" id="PTHR11907">
    <property type="entry name" value="AMIDOPHOSPHORIBOSYLTRANSFERASE"/>
    <property type="match status" value="1"/>
</dbReference>
<feature type="domain" description="Glutamine amidotransferase type-2" evidence="3">
    <location>
        <begin position="1"/>
        <end position="158"/>
    </location>
</feature>
<evidence type="ECO:0000256" key="1">
    <source>
        <dbReference type="ARBA" id="ARBA00022679"/>
    </source>
</evidence>
<keyword evidence="1 4" id="KW-0808">Transferase</keyword>
<evidence type="ECO:0000259" key="3">
    <source>
        <dbReference type="PROSITE" id="PS51278"/>
    </source>
</evidence>
<dbReference type="Pfam" id="PF13522">
    <property type="entry name" value="GATase_6"/>
    <property type="match status" value="1"/>
</dbReference>
<dbReference type="Gene3D" id="3.60.20.10">
    <property type="entry name" value="Glutamine Phosphoribosylpyrophosphate, subunit 1, domain 1"/>
    <property type="match status" value="1"/>
</dbReference>
<reference evidence="5" key="1">
    <citation type="submission" date="2013-01" db="EMBL/GenBank/DDBJ databases">
        <title>Draft Genome Sequence of a Mulberry Tree, Morus notabilis C.K. Schneid.</title>
        <authorList>
            <person name="He N."/>
            <person name="Zhao S."/>
        </authorList>
    </citation>
    <scope>NUCLEOTIDE SEQUENCE</scope>
</reference>
<dbReference type="InterPro" id="IPR017932">
    <property type="entry name" value="GATase_2_dom"/>
</dbReference>
<sequence length="158" mass="17033">MTMMMKSPGRSVALSESTATRKPPCLSYLALHALQHRGQESAGIVSVHNNILQSITGVGLVSEVFNESKLDQLHVDIAIAIGHVRYSTAGSSMLKNVQPFVAGYRFGSVGVAHNGNLVNYKALRNKLEDNGSIFNTTSDTEVVLHVIAISKHMPYRGG</sequence>
<gene>
    <name evidence="4" type="ORF">L484_003445</name>
</gene>
<keyword evidence="2" id="KW-0315">Glutamine amidotransferase</keyword>
<dbReference type="EMBL" id="KE344169">
    <property type="protein sequence ID" value="EXB54306.1"/>
    <property type="molecule type" value="Genomic_DNA"/>
</dbReference>
<name>W9RG97_9ROSA</name>
<keyword evidence="4" id="KW-0328">Glycosyltransferase</keyword>
<evidence type="ECO:0000256" key="2">
    <source>
        <dbReference type="ARBA" id="ARBA00022962"/>
    </source>
</evidence>
<dbReference type="PROSITE" id="PS51278">
    <property type="entry name" value="GATASE_TYPE_2"/>
    <property type="match status" value="1"/>
</dbReference>
<accession>W9RG97</accession>
<dbReference type="SUPFAM" id="SSF56235">
    <property type="entry name" value="N-terminal nucleophile aminohydrolases (Ntn hydrolases)"/>
    <property type="match status" value="1"/>
</dbReference>
<dbReference type="STRING" id="981085.W9RG97"/>
<dbReference type="GO" id="GO:0016757">
    <property type="term" value="F:glycosyltransferase activity"/>
    <property type="evidence" value="ECO:0007669"/>
    <property type="project" value="UniProtKB-KW"/>
</dbReference>
<dbReference type="Proteomes" id="UP000030645">
    <property type="component" value="Unassembled WGS sequence"/>
</dbReference>
<protein>
    <submittedName>
        <fullName evidence="4">Amidophosphoribosyltransferase</fullName>
    </submittedName>
</protein>
<keyword evidence="5" id="KW-1185">Reference proteome</keyword>
<proteinExistence type="predicted"/>
<evidence type="ECO:0000313" key="4">
    <source>
        <dbReference type="EMBL" id="EXB54306.1"/>
    </source>
</evidence>
<dbReference type="AlphaFoldDB" id="W9RG97"/>
<evidence type="ECO:0000313" key="5">
    <source>
        <dbReference type="Proteomes" id="UP000030645"/>
    </source>
</evidence>